<evidence type="ECO:0000313" key="20">
    <source>
        <dbReference type="EMBL" id="QEJ99038.1"/>
    </source>
</evidence>
<dbReference type="OrthoDB" id="9813261at2"/>
<dbReference type="EMBL" id="CDNC01000011">
    <property type="protein sequence ID" value="CEM61421.1"/>
    <property type="molecule type" value="Genomic_DNA"/>
</dbReference>
<organism evidence="19 21">
    <name type="scientific">Treponema phagedenis</name>
    <dbReference type="NCBI Taxonomy" id="162"/>
    <lineage>
        <taxon>Bacteria</taxon>
        <taxon>Pseudomonadati</taxon>
        <taxon>Spirochaetota</taxon>
        <taxon>Spirochaetia</taxon>
        <taxon>Spirochaetales</taxon>
        <taxon>Treponemataceae</taxon>
        <taxon>Treponema</taxon>
    </lineage>
</organism>
<dbReference type="GO" id="GO:0005524">
    <property type="term" value="F:ATP binding"/>
    <property type="evidence" value="ECO:0007669"/>
    <property type="project" value="UniProtKB-UniRule"/>
</dbReference>
<feature type="binding site" evidence="16">
    <location>
        <position position="303"/>
    </location>
    <ligand>
        <name>Mg(2+)</name>
        <dbReference type="ChEBI" id="CHEBI:18420"/>
        <label>1</label>
    </ligand>
</feature>
<evidence type="ECO:0000256" key="10">
    <source>
        <dbReference type="ARBA" id="ARBA00023211"/>
    </source>
</evidence>
<feature type="binding site" evidence="15">
    <location>
        <begin position="316"/>
        <end position="317"/>
    </location>
    <ligand>
        <name>ATP</name>
        <dbReference type="ChEBI" id="CHEBI:30616"/>
    </ligand>
</feature>
<dbReference type="InterPro" id="IPR011761">
    <property type="entry name" value="ATP-grasp"/>
</dbReference>
<evidence type="ECO:0000256" key="2">
    <source>
        <dbReference type="ARBA" id="ARBA00010871"/>
    </source>
</evidence>
<evidence type="ECO:0000256" key="15">
    <source>
        <dbReference type="PIRSR" id="PIRSR039102-2"/>
    </source>
</evidence>
<keyword evidence="9 13" id="KW-0573">Peptidoglycan synthesis</keyword>
<proteinExistence type="inferred from homology"/>
<dbReference type="Pfam" id="PF07478">
    <property type="entry name" value="Dala_Dala_lig_C"/>
    <property type="match status" value="1"/>
</dbReference>
<feature type="active site" evidence="14">
    <location>
        <position position="13"/>
    </location>
</feature>
<dbReference type="EMBL" id="CP042817">
    <property type="protein sequence ID" value="QEJ99038.1"/>
    <property type="molecule type" value="Genomic_DNA"/>
</dbReference>
<dbReference type="GO" id="GO:0071555">
    <property type="term" value="P:cell wall organization"/>
    <property type="evidence" value="ECO:0007669"/>
    <property type="project" value="UniProtKB-KW"/>
</dbReference>
<evidence type="ECO:0000259" key="18">
    <source>
        <dbReference type="PROSITE" id="PS50975"/>
    </source>
</evidence>
<dbReference type="InterPro" id="IPR013815">
    <property type="entry name" value="ATP_grasp_subdomain_1"/>
</dbReference>
<evidence type="ECO:0000256" key="11">
    <source>
        <dbReference type="ARBA" id="ARBA00023316"/>
    </source>
</evidence>
<feature type="binding site" evidence="15">
    <location>
        <begin position="222"/>
        <end position="229"/>
    </location>
    <ligand>
        <name>ATP</name>
        <dbReference type="ChEBI" id="CHEBI:30616"/>
    </ligand>
</feature>
<dbReference type="Gene3D" id="3.30.470.20">
    <property type="entry name" value="ATP-grasp fold, B domain"/>
    <property type="match status" value="1"/>
</dbReference>
<dbReference type="UniPathway" id="UPA00219"/>
<keyword evidence="8 13" id="KW-0133">Cell shape</keyword>
<evidence type="ECO:0000256" key="1">
    <source>
        <dbReference type="ARBA" id="ARBA00001936"/>
    </source>
</evidence>
<evidence type="ECO:0000256" key="16">
    <source>
        <dbReference type="PIRSR" id="PIRSR039102-3"/>
    </source>
</evidence>
<evidence type="ECO:0000313" key="19">
    <source>
        <dbReference type="EMBL" id="CEM61421.1"/>
    </source>
</evidence>
<dbReference type="InterPro" id="IPR011095">
    <property type="entry name" value="Dala_Dala_lig_C"/>
</dbReference>
<dbReference type="InterPro" id="IPR016185">
    <property type="entry name" value="PreATP-grasp_dom_sf"/>
</dbReference>
<comment type="catalytic activity">
    <reaction evidence="12 13">
        <text>2 D-alanine + ATP = D-alanyl-D-alanine + ADP + phosphate + H(+)</text>
        <dbReference type="Rhea" id="RHEA:11224"/>
        <dbReference type="ChEBI" id="CHEBI:15378"/>
        <dbReference type="ChEBI" id="CHEBI:30616"/>
        <dbReference type="ChEBI" id="CHEBI:43474"/>
        <dbReference type="ChEBI" id="CHEBI:57416"/>
        <dbReference type="ChEBI" id="CHEBI:57822"/>
        <dbReference type="ChEBI" id="CHEBI:456216"/>
        <dbReference type="EC" id="6.3.2.4"/>
    </reaction>
</comment>
<keyword evidence="7 16" id="KW-0460">Magnesium</keyword>
<dbReference type="Proteomes" id="UP000042527">
    <property type="component" value="Unassembled WGS sequence"/>
</dbReference>
<dbReference type="GO" id="GO:0008360">
    <property type="term" value="P:regulation of cell shape"/>
    <property type="evidence" value="ECO:0007669"/>
    <property type="project" value="UniProtKB-KW"/>
</dbReference>
<feature type="active site" evidence="14">
    <location>
        <position position="192"/>
    </location>
</feature>
<dbReference type="NCBIfam" id="TIGR01205">
    <property type="entry name" value="D_ala_D_alaTIGR"/>
    <property type="match status" value="1"/>
</dbReference>
<evidence type="ECO:0000256" key="8">
    <source>
        <dbReference type="ARBA" id="ARBA00022960"/>
    </source>
</evidence>
<dbReference type="NCBIfam" id="NF002528">
    <property type="entry name" value="PRK01966.1-4"/>
    <property type="match status" value="1"/>
</dbReference>
<dbReference type="Gene3D" id="3.30.1490.20">
    <property type="entry name" value="ATP-grasp fold, A domain"/>
    <property type="match status" value="1"/>
</dbReference>
<dbReference type="Proteomes" id="UP000323594">
    <property type="component" value="Chromosome"/>
</dbReference>
<dbReference type="PIRSF" id="PIRSF039102">
    <property type="entry name" value="Ddl/VanB"/>
    <property type="match status" value="1"/>
</dbReference>
<reference evidence="20 22" key="3">
    <citation type="submission" date="2019-08" db="EMBL/GenBank/DDBJ databases">
        <authorList>
            <person name="Kuhnert P."/>
        </authorList>
    </citation>
    <scope>NUCLEOTIDE SEQUENCE [LARGE SCALE GENOMIC DNA]</scope>
    <source>
        <strain evidence="20 22">B36.5</strain>
    </source>
</reference>
<evidence type="ECO:0000256" key="17">
    <source>
        <dbReference type="PROSITE-ProRule" id="PRU00409"/>
    </source>
</evidence>
<evidence type="ECO:0000256" key="13">
    <source>
        <dbReference type="HAMAP-Rule" id="MF_00047"/>
    </source>
</evidence>
<dbReference type="SUPFAM" id="SSF56059">
    <property type="entry name" value="Glutathione synthetase ATP-binding domain-like"/>
    <property type="match status" value="1"/>
</dbReference>
<comment type="similarity">
    <text evidence="2 13">Belongs to the D-alanine--D-alanine ligase family.</text>
</comment>
<dbReference type="NCBIfam" id="NF002378">
    <property type="entry name" value="PRK01372.1"/>
    <property type="match status" value="1"/>
</dbReference>
<dbReference type="InterPro" id="IPR005905">
    <property type="entry name" value="D_ala_D_ala"/>
</dbReference>
<comment type="cofactor">
    <cofactor evidence="16">
        <name>Mg(2+)</name>
        <dbReference type="ChEBI" id="CHEBI:18420"/>
    </cofactor>
    <cofactor evidence="16">
        <name>Mn(2+)</name>
        <dbReference type="ChEBI" id="CHEBI:29035"/>
    </cofactor>
    <text evidence="16">Binds 2 magnesium or manganese ions per subunit.</text>
</comment>
<comment type="pathway">
    <text evidence="13">Cell wall biogenesis; peptidoglycan biosynthesis.</text>
</comment>
<keyword evidence="6 17" id="KW-0067">ATP-binding</keyword>
<sequence>MNIAIMYGGKSSEHEVSLVSATSIVRNINSLHTIHLIGITKQGTWFLQNQDELMRIRSDEQAVLQIHTAAENQVSIIPGGGTKGALKVGQRFLETDVIFPVLHGSFGEDGTIQGLFEMAELPYVGCGVLASSLSMDKEKTKNLCQAAGLPIVPFFTVRKNTWDIQSERDLLIQEIEKELDYPLFVKPCRAGSSVGAGIAKDKNELLSRAEEAFSWDYKILVEAYIPAREIECSVTGNETCIAYTPGEIIPSHSFYDYEAKYTDPDGAILKIPAEITDDERKTIREIAMKAYKTLDLSGFARVDFFIDKKTKKIYLNEINTIPGFTSISMFPKMCAASGLPYPDLITLLLQLAIERFDSERKLKTSRGK</sequence>
<evidence type="ECO:0000256" key="4">
    <source>
        <dbReference type="ARBA" id="ARBA00022723"/>
    </source>
</evidence>
<dbReference type="PROSITE" id="PS50975">
    <property type="entry name" value="ATP_GRASP"/>
    <property type="match status" value="1"/>
</dbReference>
<keyword evidence="11 13" id="KW-0961">Cell wall biogenesis/degradation</keyword>
<comment type="subcellular location">
    <subcellularLocation>
        <location evidence="13">Cytoplasm</location>
    </subcellularLocation>
</comment>
<feature type="binding site" evidence="15">
    <location>
        <begin position="192"/>
        <end position="193"/>
    </location>
    <ligand>
        <name>ATP</name>
        <dbReference type="ChEBI" id="CHEBI:30616"/>
    </ligand>
</feature>
<evidence type="ECO:0000256" key="14">
    <source>
        <dbReference type="PIRSR" id="PIRSR039102-1"/>
    </source>
</evidence>
<keyword evidence="13" id="KW-0963">Cytoplasm</keyword>
<dbReference type="Gene3D" id="3.40.50.20">
    <property type="match status" value="1"/>
</dbReference>
<dbReference type="PROSITE" id="PS00843">
    <property type="entry name" value="DALA_DALA_LIGASE_1"/>
    <property type="match status" value="1"/>
</dbReference>
<gene>
    <name evidence="13 19" type="primary">ddl</name>
    <name evidence="20" type="ORF">FUT82_14260</name>
    <name evidence="19" type="ORF">TPHV1_190028</name>
</gene>
<evidence type="ECO:0000256" key="12">
    <source>
        <dbReference type="ARBA" id="ARBA00047614"/>
    </source>
</evidence>
<keyword evidence="4 16" id="KW-0479">Metal-binding</keyword>
<dbReference type="HAMAP" id="MF_00047">
    <property type="entry name" value="Dala_Dala_lig"/>
    <property type="match status" value="1"/>
</dbReference>
<evidence type="ECO:0000256" key="5">
    <source>
        <dbReference type="ARBA" id="ARBA00022741"/>
    </source>
</evidence>
<keyword evidence="3 13" id="KW-0436">Ligase</keyword>
<protein>
    <recommendedName>
        <fullName evidence="13">D-alanine--D-alanine ligase</fullName>
        <ecNumber evidence="13">6.3.2.4</ecNumber>
    </recommendedName>
    <alternativeName>
        <fullName evidence="13">D-Ala-D-Ala ligase</fullName>
    </alternativeName>
    <alternativeName>
        <fullName evidence="13">D-alanylalanine synthetase</fullName>
    </alternativeName>
</protein>
<feature type="binding site" evidence="15">
    <location>
        <begin position="184"/>
        <end position="186"/>
    </location>
    <ligand>
        <name>ATP</name>
        <dbReference type="ChEBI" id="CHEBI:30616"/>
    </ligand>
</feature>
<feature type="binding site" evidence="15">
    <location>
        <position position="137"/>
    </location>
    <ligand>
        <name>ATP</name>
        <dbReference type="ChEBI" id="CHEBI:30616"/>
    </ligand>
</feature>
<evidence type="ECO:0000256" key="7">
    <source>
        <dbReference type="ARBA" id="ARBA00022842"/>
    </source>
</evidence>
<feature type="binding site" evidence="16">
    <location>
        <position position="317"/>
    </location>
    <ligand>
        <name>Mg(2+)</name>
        <dbReference type="ChEBI" id="CHEBI:18420"/>
        <label>2</label>
    </ligand>
</feature>
<name>A0A0B7GXS3_TREPH</name>
<evidence type="ECO:0000256" key="3">
    <source>
        <dbReference type="ARBA" id="ARBA00022598"/>
    </source>
</evidence>
<comment type="function">
    <text evidence="13">Cell wall formation.</text>
</comment>
<dbReference type="AlphaFoldDB" id="A0A0B7GXS3"/>
<keyword evidence="10 16" id="KW-0464">Manganese</keyword>
<comment type="cofactor">
    <cofactor evidence="1">
        <name>Mn(2+)</name>
        <dbReference type="ChEBI" id="CHEBI:29035"/>
    </cofactor>
</comment>
<dbReference type="PROSITE" id="PS00844">
    <property type="entry name" value="DALA_DALA_LIGASE_2"/>
    <property type="match status" value="1"/>
</dbReference>
<dbReference type="GO" id="GO:0009252">
    <property type="term" value="P:peptidoglycan biosynthetic process"/>
    <property type="evidence" value="ECO:0007669"/>
    <property type="project" value="UniProtKB-UniRule"/>
</dbReference>
<reference evidence="21" key="2">
    <citation type="submission" date="2015-01" db="EMBL/GenBank/DDBJ databases">
        <authorList>
            <person name="Manzoor Shahid"/>
            <person name="Zubair Saima"/>
        </authorList>
    </citation>
    <scope>NUCLEOTIDE SEQUENCE [LARGE SCALE GENOMIC DNA]</scope>
    <source>
        <strain evidence="21">V1</strain>
    </source>
</reference>
<dbReference type="Pfam" id="PF01820">
    <property type="entry name" value="Dala_Dala_lig_N"/>
    <property type="match status" value="1"/>
</dbReference>
<dbReference type="SUPFAM" id="SSF52440">
    <property type="entry name" value="PreATP-grasp domain"/>
    <property type="match status" value="1"/>
</dbReference>
<feature type="domain" description="ATP-grasp" evidence="18">
    <location>
        <begin position="141"/>
        <end position="350"/>
    </location>
</feature>
<keyword evidence="21" id="KW-1185">Reference proteome</keyword>
<dbReference type="FunFam" id="3.30.470.20:FF:000008">
    <property type="entry name" value="D-alanine--D-alanine ligase"/>
    <property type="match status" value="1"/>
</dbReference>
<dbReference type="PANTHER" id="PTHR23132">
    <property type="entry name" value="D-ALANINE--D-ALANINE LIGASE"/>
    <property type="match status" value="1"/>
</dbReference>
<dbReference type="InterPro" id="IPR000291">
    <property type="entry name" value="D-Ala_lig_Van_CS"/>
</dbReference>
<dbReference type="EC" id="6.3.2.4" evidence="13"/>
<dbReference type="InterPro" id="IPR011127">
    <property type="entry name" value="Dala_Dala_lig_N"/>
</dbReference>
<dbReference type="RefSeq" id="WP_024753044.1">
    <property type="nucleotide sequence ID" value="NZ_CDNC01000011.1"/>
</dbReference>
<feature type="binding site" evidence="16">
    <location>
        <position position="317"/>
    </location>
    <ligand>
        <name>Mg(2+)</name>
        <dbReference type="ChEBI" id="CHEBI:18420"/>
        <label>1</label>
    </ligand>
</feature>
<evidence type="ECO:0000256" key="6">
    <source>
        <dbReference type="ARBA" id="ARBA00022840"/>
    </source>
</evidence>
<accession>A0A0B7GXS3</accession>
<feature type="active site" evidence="14">
    <location>
        <position position="328"/>
    </location>
</feature>
<reference evidence="19" key="1">
    <citation type="submission" date="2015-01" db="EMBL/GenBank/DDBJ databases">
        <authorList>
            <person name="Xiang T."/>
            <person name="Song Y."/>
            <person name="Huang L."/>
            <person name="Wang B."/>
            <person name="Wu P."/>
        </authorList>
    </citation>
    <scope>NUCLEOTIDE SEQUENCE [LARGE SCALE GENOMIC DNA]</scope>
    <source>
        <strain evidence="19">V1</strain>
    </source>
</reference>
<dbReference type="GO" id="GO:0046872">
    <property type="term" value="F:metal ion binding"/>
    <property type="evidence" value="ECO:0007669"/>
    <property type="project" value="UniProtKB-KW"/>
</dbReference>
<feature type="binding site" evidence="16">
    <location>
        <position position="319"/>
    </location>
    <ligand>
        <name>Mg(2+)</name>
        <dbReference type="ChEBI" id="CHEBI:18420"/>
        <label>2</label>
    </ligand>
</feature>
<dbReference type="PANTHER" id="PTHR23132:SF25">
    <property type="entry name" value="D-ALANINE--D-ALANINE LIGASE A"/>
    <property type="match status" value="1"/>
</dbReference>
<keyword evidence="5 15" id="KW-0547">Nucleotide-binding</keyword>
<evidence type="ECO:0000313" key="22">
    <source>
        <dbReference type="Proteomes" id="UP000323594"/>
    </source>
</evidence>
<evidence type="ECO:0000256" key="9">
    <source>
        <dbReference type="ARBA" id="ARBA00022984"/>
    </source>
</evidence>
<evidence type="ECO:0000313" key="21">
    <source>
        <dbReference type="Proteomes" id="UP000042527"/>
    </source>
</evidence>
<dbReference type="GO" id="GO:0005829">
    <property type="term" value="C:cytosol"/>
    <property type="evidence" value="ECO:0007669"/>
    <property type="project" value="TreeGrafter"/>
</dbReference>
<dbReference type="GO" id="GO:0008716">
    <property type="term" value="F:D-alanine-D-alanine ligase activity"/>
    <property type="evidence" value="ECO:0007669"/>
    <property type="project" value="UniProtKB-UniRule"/>
</dbReference>
<dbReference type="GeneID" id="57754295"/>